<dbReference type="RefSeq" id="WP_083206441.1">
    <property type="nucleotide sequence ID" value="NZ_JAJGNR010000007.1"/>
</dbReference>
<dbReference type="PANTHER" id="PTHR36504">
    <property type="entry name" value="LIPOPOLYSACCHARIDE EXPORT SYSTEM PROTEIN LPTA"/>
    <property type="match status" value="1"/>
</dbReference>
<sequence length="193" mass="20169">MIPSRHSLPALSARLAAAAGAAFLGLALAAGSAGAQTFSDAFAGFGSNEREPIQIEARELQVQDKSQSAVFSGDVVVTQGDAMLKTQRLVVHYDGSAAGGVNQRISKLEASGRVYISSKDQTATGERATFDMNQQLMVMTGGEVVLSQGPNVVVGNKLTVNLKTGKADLEAKNTGRVKVLIQPNTVRQGTPQN</sequence>
<dbReference type="GO" id="GO:0009279">
    <property type="term" value="C:cell outer membrane"/>
    <property type="evidence" value="ECO:0007669"/>
    <property type="project" value="TreeGrafter"/>
</dbReference>
<evidence type="ECO:0000313" key="7">
    <source>
        <dbReference type="Proteomes" id="UP000219331"/>
    </source>
</evidence>
<dbReference type="NCBIfam" id="TIGR03002">
    <property type="entry name" value="outer_YhbN_LptA"/>
    <property type="match status" value="1"/>
</dbReference>
<dbReference type="Proteomes" id="UP000219331">
    <property type="component" value="Unassembled WGS sequence"/>
</dbReference>
<gene>
    <name evidence="6" type="ORF">SAMN05421512_110162</name>
</gene>
<feature type="domain" description="Organic solvent tolerance-like N-terminal" evidence="5">
    <location>
        <begin position="54"/>
        <end position="165"/>
    </location>
</feature>
<keyword evidence="7" id="KW-1185">Reference proteome</keyword>
<evidence type="ECO:0000256" key="2">
    <source>
        <dbReference type="ARBA" id="ARBA00022729"/>
    </source>
</evidence>
<dbReference type="InterPro" id="IPR005653">
    <property type="entry name" value="OstA-like_N"/>
</dbReference>
<dbReference type="GO" id="GO:0001530">
    <property type="term" value="F:lipopolysaccharide binding"/>
    <property type="evidence" value="ECO:0007669"/>
    <property type="project" value="InterPro"/>
</dbReference>
<reference evidence="6 7" key="1">
    <citation type="submission" date="2017-08" db="EMBL/GenBank/DDBJ databases">
        <authorList>
            <person name="de Groot N.N."/>
        </authorList>
    </citation>
    <scope>NUCLEOTIDE SEQUENCE [LARGE SCALE GENOMIC DNA]</scope>
    <source>
        <strain evidence="6 7">USBA 352</strain>
    </source>
</reference>
<organism evidence="6 7">
    <name type="scientific">Stappia indica</name>
    <dbReference type="NCBI Taxonomy" id="538381"/>
    <lineage>
        <taxon>Bacteria</taxon>
        <taxon>Pseudomonadati</taxon>
        <taxon>Pseudomonadota</taxon>
        <taxon>Alphaproteobacteria</taxon>
        <taxon>Hyphomicrobiales</taxon>
        <taxon>Stappiaceae</taxon>
        <taxon>Stappia</taxon>
    </lineage>
</organism>
<dbReference type="STRING" id="538381.GCA_001696535_03892"/>
<dbReference type="InterPro" id="IPR052037">
    <property type="entry name" value="LPS_export_LptA"/>
</dbReference>
<evidence type="ECO:0000256" key="1">
    <source>
        <dbReference type="ARBA" id="ARBA00022448"/>
    </source>
</evidence>
<dbReference type="OrthoDB" id="9811926at2"/>
<evidence type="ECO:0000256" key="3">
    <source>
        <dbReference type="ARBA" id="ARBA00022764"/>
    </source>
</evidence>
<feature type="chain" id="PRO_5012628614" evidence="4">
    <location>
        <begin position="36"/>
        <end position="193"/>
    </location>
</feature>
<keyword evidence="2 4" id="KW-0732">Signal</keyword>
<keyword evidence="3" id="KW-0574">Periplasm</keyword>
<name>A0A285TD98_9HYPH</name>
<evidence type="ECO:0000256" key="4">
    <source>
        <dbReference type="SAM" id="SignalP"/>
    </source>
</evidence>
<dbReference type="EMBL" id="OBML01000010">
    <property type="protein sequence ID" value="SOC20185.1"/>
    <property type="molecule type" value="Genomic_DNA"/>
</dbReference>
<evidence type="ECO:0000313" key="6">
    <source>
        <dbReference type="EMBL" id="SOC20185.1"/>
    </source>
</evidence>
<dbReference type="GO" id="GO:0030288">
    <property type="term" value="C:outer membrane-bounded periplasmic space"/>
    <property type="evidence" value="ECO:0007669"/>
    <property type="project" value="TreeGrafter"/>
</dbReference>
<protein>
    <submittedName>
        <fullName evidence="6">Lipopolysaccharide export system protein LptA</fullName>
    </submittedName>
</protein>
<dbReference type="PANTHER" id="PTHR36504:SF1">
    <property type="entry name" value="LIPOPOLYSACCHARIDE EXPORT SYSTEM PROTEIN LPTA"/>
    <property type="match status" value="1"/>
</dbReference>
<dbReference type="InterPro" id="IPR014340">
    <property type="entry name" value="LptA"/>
</dbReference>
<dbReference type="AlphaFoldDB" id="A0A285TD98"/>
<keyword evidence="1" id="KW-0813">Transport</keyword>
<dbReference type="GO" id="GO:0015920">
    <property type="term" value="P:lipopolysaccharide transport"/>
    <property type="evidence" value="ECO:0007669"/>
    <property type="project" value="InterPro"/>
</dbReference>
<dbReference type="Pfam" id="PF03968">
    <property type="entry name" value="LptD_N"/>
    <property type="match status" value="1"/>
</dbReference>
<accession>A0A285TD98</accession>
<dbReference type="GO" id="GO:0017089">
    <property type="term" value="F:glycolipid transfer activity"/>
    <property type="evidence" value="ECO:0007669"/>
    <property type="project" value="TreeGrafter"/>
</dbReference>
<dbReference type="Gene3D" id="2.60.450.10">
    <property type="entry name" value="Lipopolysaccharide (LPS) transport protein A like domain"/>
    <property type="match status" value="1"/>
</dbReference>
<proteinExistence type="predicted"/>
<feature type="signal peptide" evidence="4">
    <location>
        <begin position="1"/>
        <end position="35"/>
    </location>
</feature>
<evidence type="ECO:0000259" key="5">
    <source>
        <dbReference type="Pfam" id="PF03968"/>
    </source>
</evidence>